<keyword evidence="2" id="KW-0479">Metal-binding</keyword>
<dbReference type="PROSITE" id="PS51141">
    <property type="entry name" value="ZF_SBP"/>
    <property type="match status" value="1"/>
</dbReference>
<sequence length="387" mass="40426">MEAASSGGGGGSGGGGDDQLHGLKFGKKIYFEDAGGSGSGSGSGNAPPPPASPKAASGGGGRKGKGGASSSSAPPARCQVEGCNVDLSGVKPYYCRHKVCSMHSKAPRVVVAGLEQRFCQQCSRFHLLPEFDQGKRSCRRRLAGHNERRRRPPPGPLASRYGRLASSFGEEPGRMRSFLLDFSYPRVPSSMRDGWPAVRPGERVPGSMQWQANLDPHHHHSAVAAYGAHSYTIQGSSSSGPPVFPGPELPPGGCLTGVPADSSCALSLLSTQPWDTTHSSSHNRAATLSTTAGFDGNPVAPSLMASNYITPSPWTGPRGHEGGRSVPPQLPPEVPLDEVHSGSSHHGQFSGELELALQGNRPAPPRRLDQGSSSTFNQAGNTTDWSL</sequence>
<keyword evidence="8" id="KW-0539">Nucleus</keyword>
<feature type="region of interest" description="Disordered" evidence="10">
    <location>
        <begin position="142"/>
        <end position="162"/>
    </location>
</feature>
<dbReference type="SUPFAM" id="SSF103612">
    <property type="entry name" value="SBT domain"/>
    <property type="match status" value="1"/>
</dbReference>
<evidence type="ECO:0000256" key="6">
    <source>
        <dbReference type="ARBA" id="ARBA00023125"/>
    </source>
</evidence>
<feature type="domain" description="SBP-type" evidence="11">
    <location>
        <begin position="75"/>
        <end position="152"/>
    </location>
</feature>
<evidence type="ECO:0000256" key="4">
    <source>
        <dbReference type="ARBA" id="ARBA00022833"/>
    </source>
</evidence>
<dbReference type="InterPro" id="IPR044817">
    <property type="entry name" value="SBP-like"/>
</dbReference>
<evidence type="ECO:0000256" key="1">
    <source>
        <dbReference type="ARBA" id="ARBA00004123"/>
    </source>
</evidence>
<evidence type="ECO:0000313" key="13">
    <source>
        <dbReference type="Proteomes" id="UP000324897"/>
    </source>
</evidence>
<dbReference type="AlphaFoldDB" id="A0A5J9T1Z9"/>
<evidence type="ECO:0000259" key="11">
    <source>
        <dbReference type="PROSITE" id="PS51141"/>
    </source>
</evidence>
<comment type="subcellular location">
    <subcellularLocation>
        <location evidence="1">Nucleus</location>
    </subcellularLocation>
</comment>
<dbReference type="Gramene" id="TVU05207">
    <property type="protein sequence ID" value="TVU05207"/>
    <property type="gene ID" value="EJB05_48361"/>
</dbReference>
<dbReference type="GO" id="GO:2000032">
    <property type="term" value="P:regulation of secondary shoot formation"/>
    <property type="evidence" value="ECO:0007669"/>
    <property type="project" value="EnsemblPlants"/>
</dbReference>
<evidence type="ECO:0000256" key="5">
    <source>
        <dbReference type="ARBA" id="ARBA00023015"/>
    </source>
</evidence>
<dbReference type="EMBL" id="RWGY01000051">
    <property type="protein sequence ID" value="TVU05207.1"/>
    <property type="molecule type" value="Genomic_DNA"/>
</dbReference>
<gene>
    <name evidence="12" type="ORF">EJB05_48361</name>
</gene>
<feature type="compositionally biased region" description="Low complexity" evidence="10">
    <location>
        <begin position="341"/>
        <end position="351"/>
    </location>
</feature>
<dbReference type="InterPro" id="IPR004333">
    <property type="entry name" value="SBP_dom"/>
</dbReference>
<dbReference type="Proteomes" id="UP000324897">
    <property type="component" value="Unassembled WGS sequence"/>
</dbReference>
<feature type="region of interest" description="Disordered" evidence="10">
    <location>
        <begin position="1"/>
        <end position="21"/>
    </location>
</feature>
<keyword evidence="4" id="KW-0862">Zinc</keyword>
<feature type="region of interest" description="Disordered" evidence="10">
    <location>
        <begin position="308"/>
        <end position="387"/>
    </location>
</feature>
<dbReference type="PANTHER" id="PTHR31251">
    <property type="entry name" value="SQUAMOSA PROMOTER-BINDING-LIKE PROTEIN 4"/>
    <property type="match status" value="1"/>
</dbReference>
<keyword evidence="7" id="KW-0804">Transcription</keyword>
<dbReference type="PANTHER" id="PTHR31251:SF226">
    <property type="entry name" value="SQUAMOSA PROMOTER-BINDING-LIKE PROTEIN 6"/>
    <property type="match status" value="1"/>
</dbReference>
<dbReference type="GO" id="GO:0043565">
    <property type="term" value="F:sequence-specific DNA binding"/>
    <property type="evidence" value="ECO:0007669"/>
    <property type="project" value="EnsemblPlants"/>
</dbReference>
<dbReference type="GO" id="GO:0008270">
    <property type="term" value="F:zinc ion binding"/>
    <property type="evidence" value="ECO:0007669"/>
    <property type="project" value="UniProtKB-KW"/>
</dbReference>
<feature type="compositionally biased region" description="Basic residues" evidence="10">
    <location>
        <begin position="142"/>
        <end position="152"/>
    </location>
</feature>
<dbReference type="GO" id="GO:1900426">
    <property type="term" value="P:positive regulation of defense response to bacterium"/>
    <property type="evidence" value="ECO:0007669"/>
    <property type="project" value="EnsemblPlants"/>
</dbReference>
<evidence type="ECO:0000256" key="10">
    <source>
        <dbReference type="SAM" id="MobiDB-lite"/>
    </source>
</evidence>
<dbReference type="Gene3D" id="4.10.1100.10">
    <property type="entry name" value="Transcription factor, SBP-box domain"/>
    <property type="match status" value="1"/>
</dbReference>
<reference evidence="12 13" key="1">
    <citation type="journal article" date="2019" name="Sci. Rep.">
        <title>A high-quality genome of Eragrostis curvula grass provides insights into Poaceae evolution and supports new strategies to enhance forage quality.</title>
        <authorList>
            <person name="Carballo J."/>
            <person name="Santos B.A.C.M."/>
            <person name="Zappacosta D."/>
            <person name="Garbus I."/>
            <person name="Selva J.P."/>
            <person name="Gallo C.A."/>
            <person name="Diaz A."/>
            <person name="Albertini E."/>
            <person name="Caccamo M."/>
            <person name="Echenique V."/>
        </authorList>
    </citation>
    <scope>NUCLEOTIDE SEQUENCE [LARGE SCALE GENOMIC DNA]</scope>
    <source>
        <strain evidence="13">cv. Victoria</strain>
        <tissue evidence="12">Leaf</tissue>
    </source>
</reference>
<dbReference type="OrthoDB" id="514967at2759"/>
<dbReference type="GO" id="GO:0005634">
    <property type="term" value="C:nucleus"/>
    <property type="evidence" value="ECO:0007669"/>
    <property type="project" value="UniProtKB-SubCell"/>
</dbReference>
<keyword evidence="3 9" id="KW-0863">Zinc-finger</keyword>
<feature type="region of interest" description="Disordered" evidence="10">
    <location>
        <begin position="34"/>
        <end position="76"/>
    </location>
</feature>
<comment type="caution">
    <text evidence="12">The sequence shown here is derived from an EMBL/GenBank/DDBJ whole genome shotgun (WGS) entry which is preliminary data.</text>
</comment>
<feature type="compositionally biased region" description="Polar residues" evidence="10">
    <location>
        <begin position="370"/>
        <end position="387"/>
    </location>
</feature>
<keyword evidence="13" id="KW-1185">Reference proteome</keyword>
<evidence type="ECO:0000256" key="9">
    <source>
        <dbReference type="PROSITE-ProRule" id="PRU00470"/>
    </source>
</evidence>
<proteinExistence type="predicted"/>
<evidence type="ECO:0000256" key="7">
    <source>
        <dbReference type="ARBA" id="ARBA00023163"/>
    </source>
</evidence>
<dbReference type="Pfam" id="PF03110">
    <property type="entry name" value="SBP"/>
    <property type="match status" value="1"/>
</dbReference>
<dbReference type="InterPro" id="IPR036893">
    <property type="entry name" value="SBP_sf"/>
</dbReference>
<protein>
    <recommendedName>
        <fullName evidence="11">SBP-type domain-containing protein</fullName>
    </recommendedName>
</protein>
<feature type="compositionally biased region" description="Gly residues" evidence="10">
    <location>
        <begin position="1"/>
        <end position="17"/>
    </location>
</feature>
<organism evidence="12 13">
    <name type="scientific">Eragrostis curvula</name>
    <name type="common">weeping love grass</name>
    <dbReference type="NCBI Taxonomy" id="38414"/>
    <lineage>
        <taxon>Eukaryota</taxon>
        <taxon>Viridiplantae</taxon>
        <taxon>Streptophyta</taxon>
        <taxon>Embryophyta</taxon>
        <taxon>Tracheophyta</taxon>
        <taxon>Spermatophyta</taxon>
        <taxon>Magnoliopsida</taxon>
        <taxon>Liliopsida</taxon>
        <taxon>Poales</taxon>
        <taxon>Poaceae</taxon>
        <taxon>PACMAD clade</taxon>
        <taxon>Chloridoideae</taxon>
        <taxon>Eragrostideae</taxon>
        <taxon>Eragrostidinae</taxon>
        <taxon>Eragrostis</taxon>
    </lineage>
</organism>
<keyword evidence="6" id="KW-0238">DNA-binding</keyword>
<dbReference type="GO" id="GO:0001216">
    <property type="term" value="F:DNA-binding transcription activator activity"/>
    <property type="evidence" value="ECO:0007669"/>
    <property type="project" value="EnsemblPlants"/>
</dbReference>
<name>A0A5J9T1Z9_9POAL</name>
<evidence type="ECO:0000256" key="3">
    <source>
        <dbReference type="ARBA" id="ARBA00022771"/>
    </source>
</evidence>
<dbReference type="FunFam" id="4.10.1100.10:FF:000001">
    <property type="entry name" value="Squamosa promoter-binding-like protein 14"/>
    <property type="match status" value="1"/>
</dbReference>
<accession>A0A5J9T1Z9</accession>
<evidence type="ECO:0000256" key="8">
    <source>
        <dbReference type="ARBA" id="ARBA00023242"/>
    </source>
</evidence>
<keyword evidence="5" id="KW-0805">Transcription regulation</keyword>
<evidence type="ECO:0000256" key="2">
    <source>
        <dbReference type="ARBA" id="ARBA00022723"/>
    </source>
</evidence>
<evidence type="ECO:0000313" key="12">
    <source>
        <dbReference type="EMBL" id="TVU05207.1"/>
    </source>
</evidence>